<dbReference type="Gene3D" id="1.10.10.820">
    <property type="match status" value="1"/>
</dbReference>
<dbReference type="GO" id="GO:0005516">
    <property type="term" value="F:calmodulin binding"/>
    <property type="evidence" value="ECO:0007669"/>
    <property type="project" value="UniProtKB-KW"/>
</dbReference>
<feature type="domain" description="Myosin N-terminal SH3-like" evidence="20">
    <location>
        <begin position="2"/>
        <end position="53"/>
    </location>
</feature>
<dbReference type="GO" id="GO:0000146">
    <property type="term" value="F:microfilament motor activity"/>
    <property type="evidence" value="ECO:0007669"/>
    <property type="project" value="TreeGrafter"/>
</dbReference>
<dbReference type="InterPro" id="IPR001609">
    <property type="entry name" value="Myosin_head_motor_dom-like"/>
</dbReference>
<dbReference type="AlphaFoldDB" id="A0A8C0IBH8"/>
<evidence type="ECO:0000256" key="14">
    <source>
        <dbReference type="ARBA" id="ARBA00023175"/>
    </source>
</evidence>
<evidence type="ECO:0000259" key="20">
    <source>
        <dbReference type="PROSITE" id="PS51844"/>
    </source>
</evidence>
<evidence type="ECO:0000313" key="22">
    <source>
        <dbReference type="Proteomes" id="UP000694567"/>
    </source>
</evidence>
<keyword evidence="13 17" id="KW-0518">Myosin</keyword>
<reference evidence="21" key="2">
    <citation type="submission" date="2025-09" db="UniProtKB">
        <authorList>
            <consortium name="Ensembl"/>
        </authorList>
    </citation>
    <scope>IDENTIFICATION</scope>
</reference>
<dbReference type="InterPro" id="IPR004009">
    <property type="entry name" value="SH3_Myosin"/>
</dbReference>
<dbReference type="GO" id="GO:0007605">
    <property type="term" value="P:sensory perception of sound"/>
    <property type="evidence" value="ECO:0007669"/>
    <property type="project" value="UniProtKB-KW"/>
</dbReference>
<name>A0A8C0IBH8_BUBBB</name>
<dbReference type="InterPro" id="IPR032412">
    <property type="entry name" value="Myosin-VI_CBD"/>
</dbReference>
<dbReference type="PROSITE" id="PS50096">
    <property type="entry name" value="IQ"/>
    <property type="match status" value="1"/>
</dbReference>
<dbReference type="PANTHER" id="PTHR13140">
    <property type="entry name" value="MYOSIN"/>
    <property type="match status" value="1"/>
</dbReference>
<dbReference type="Gene3D" id="3.30.70.1590">
    <property type="match status" value="1"/>
</dbReference>
<reference evidence="21" key="1">
    <citation type="submission" date="2025-08" db="UniProtKB">
        <authorList>
            <consortium name="Ensembl"/>
        </authorList>
    </citation>
    <scope>IDENTIFICATION</scope>
</reference>
<evidence type="ECO:0000256" key="8">
    <source>
        <dbReference type="ARBA" id="ARBA00022553"/>
    </source>
</evidence>
<comment type="subcellular location">
    <subcellularLocation>
        <location evidence="1">Cell projection</location>
        <location evidence="1">Microvillus</location>
    </subcellularLocation>
    <subcellularLocation>
        <location evidence="4">Cell projection</location>
        <location evidence="4">Ruffle membrane</location>
    </subcellularLocation>
    <subcellularLocation>
        <location evidence="2">Cytoplasm</location>
    </subcellularLocation>
    <subcellularLocation>
        <location evidence="3">Membrane</location>
        <location evidence="3">Clathrin-coated pit</location>
    </subcellularLocation>
</comment>
<dbReference type="Pfam" id="PF21521">
    <property type="entry name" value="MYO6_lever"/>
    <property type="match status" value="1"/>
</dbReference>
<dbReference type="GO" id="GO:0032587">
    <property type="term" value="C:ruffle membrane"/>
    <property type="evidence" value="ECO:0007669"/>
    <property type="project" value="UniProtKB-SubCell"/>
</dbReference>
<protein>
    <recommendedName>
        <fullName evidence="6">Unconventional myosin-VI</fullName>
    </recommendedName>
    <alternativeName>
        <fullName evidence="16">Unconventional myosin-6</fullName>
    </alternativeName>
</protein>
<dbReference type="GO" id="GO:0030048">
    <property type="term" value="P:actin filament-based movement"/>
    <property type="evidence" value="ECO:0007669"/>
    <property type="project" value="TreeGrafter"/>
</dbReference>
<comment type="caution">
    <text evidence="17">Lacks conserved residue(s) required for the propagation of feature annotation.</text>
</comment>
<evidence type="ECO:0000256" key="3">
    <source>
        <dbReference type="ARBA" id="ARBA00004600"/>
    </source>
</evidence>
<dbReference type="CDD" id="cd01382">
    <property type="entry name" value="MYSc_Myo6"/>
    <property type="match status" value="1"/>
</dbReference>
<dbReference type="InterPro" id="IPR036961">
    <property type="entry name" value="Kinesin_motor_dom_sf"/>
</dbReference>
<keyword evidence="22" id="KW-1185">Reference proteome</keyword>
<keyword evidence="14 17" id="KW-0505">Motor protein</keyword>
<dbReference type="InterPro" id="IPR027417">
    <property type="entry name" value="P-loop_NTPase"/>
</dbReference>
<dbReference type="InterPro" id="IPR008989">
    <property type="entry name" value="Myosin_S1_N"/>
</dbReference>
<dbReference type="PROSITE" id="PS51456">
    <property type="entry name" value="MYOSIN_MOTOR"/>
    <property type="match status" value="1"/>
</dbReference>
<dbReference type="Gene3D" id="1.20.58.530">
    <property type="match status" value="1"/>
</dbReference>
<dbReference type="PRINTS" id="PR00193">
    <property type="entry name" value="MYOSINHEAVY"/>
</dbReference>
<dbReference type="FunFam" id="3.30.70.1590:FF:000002">
    <property type="entry name" value="unconventional myosin-VI isoform X1"/>
    <property type="match status" value="1"/>
</dbReference>
<keyword evidence="15 17" id="KW-0009">Actin-binding</keyword>
<accession>A0A8C0IBH8</accession>
<dbReference type="Pfam" id="PF16521">
    <property type="entry name" value="Myosin-VI_CBD"/>
    <property type="match status" value="1"/>
</dbReference>
<evidence type="ECO:0000256" key="2">
    <source>
        <dbReference type="ARBA" id="ARBA00004496"/>
    </source>
</evidence>
<dbReference type="GO" id="GO:0042472">
    <property type="term" value="P:inner ear morphogenesis"/>
    <property type="evidence" value="ECO:0007669"/>
    <property type="project" value="TreeGrafter"/>
</dbReference>
<evidence type="ECO:0000256" key="17">
    <source>
        <dbReference type="PROSITE-ProRule" id="PRU00782"/>
    </source>
</evidence>
<organism evidence="21 22">
    <name type="scientific">Bubo bubo</name>
    <name type="common">Eurasian eagle-owl</name>
    <name type="synonym">Strix bubo</name>
    <dbReference type="NCBI Taxonomy" id="30461"/>
    <lineage>
        <taxon>Eukaryota</taxon>
        <taxon>Metazoa</taxon>
        <taxon>Chordata</taxon>
        <taxon>Craniata</taxon>
        <taxon>Vertebrata</taxon>
        <taxon>Euteleostomi</taxon>
        <taxon>Archelosauria</taxon>
        <taxon>Archosauria</taxon>
        <taxon>Dinosauria</taxon>
        <taxon>Saurischia</taxon>
        <taxon>Theropoda</taxon>
        <taxon>Coelurosauria</taxon>
        <taxon>Aves</taxon>
        <taxon>Neognathae</taxon>
        <taxon>Neoaves</taxon>
        <taxon>Telluraves</taxon>
        <taxon>Strigiformes</taxon>
        <taxon>Strigidae</taxon>
        <taxon>Bubo</taxon>
    </lineage>
</organism>
<dbReference type="Ensembl" id="ENSBOBT00000008010.1">
    <property type="protein sequence ID" value="ENSBOBP00000007807.1"/>
    <property type="gene ID" value="ENSBOBG00000005038.1"/>
</dbReference>
<evidence type="ECO:0000256" key="11">
    <source>
        <dbReference type="ARBA" id="ARBA00022840"/>
    </source>
</evidence>
<dbReference type="GO" id="GO:0007015">
    <property type="term" value="P:actin filament organization"/>
    <property type="evidence" value="ECO:0007669"/>
    <property type="project" value="TreeGrafter"/>
</dbReference>
<keyword evidence="10 17" id="KW-0547">Nucleotide-binding</keyword>
<proteinExistence type="inferred from homology"/>
<dbReference type="CDD" id="cd21958">
    <property type="entry name" value="MyUb_Myo6"/>
    <property type="match status" value="1"/>
</dbReference>
<comment type="similarity">
    <text evidence="5 17">Belongs to the TRAFAC class myosin-kinesin ATPase superfamily. Myosin family.</text>
</comment>
<dbReference type="InterPro" id="IPR036114">
    <property type="entry name" value="MYSc_Myo6"/>
</dbReference>
<dbReference type="Gene3D" id="1.20.120.720">
    <property type="entry name" value="Myosin VI head, motor domain, U50 subdomain"/>
    <property type="match status" value="2"/>
</dbReference>
<sequence>MEDGKPVWAPHPTDGFQMGMIVDIGTDNLTIEPLNQKGKTFQAAINQVFPAEEDSKKDVEDNCSLMYLNEATLLHNIKVRYSKDRIYTYVANILIAVNPYFDIPKFYSSETIKKYQGRSLGTLPPHVFAIADKAFRDMKVLKMSQSIIVSGESGAGKTENTKFVLRYLTESYGSGQDIDDRIVEANPLLEAFGNAKTVRNNNSSRFGKFVEIHFNEKNSVVGGFVSHYLLEKSRICVQGKEERNYHIFYRLCAGAPEDIREKLFLSSPDNFRYLNRGCTRYFANKETDKQILQNRKSPEYLKAGSLKDPLLDDHGDFNRMCTAMKKIGLDDAEKLDLFRVVAGVLHLGNIDFEEAGSTSAGLNWVPLKVEQANNARDALAKTVYSHLFDHVVNRVNQCFPFETSSFFIGVLDIAGFEYFEHNSFEQFCINYCNEKLQQFFNERILKEEQELYQKEGLGVNEVRYVDNQDCIDLIEAKLIGLLDILDEENRLPQPSDQHFTSVVHQKHKDHFRLCIPRKSKLAVHRNIRDDEGFIIRHFAGAVCYETMQFVEKNNDALHMSLESLICESKDKFVRQLFESNTNNNKDPKQKAGKLSFISVGNKFKGSSFIRCIKPNLKMTNHHFEGGQILSQLQCSGMVSVLDLMQGGFPSRASFHELYNMYKKYLPEKLARLDPRLFCKALFKALGLNENDYKFGLTKVFFRPGKFAEFDQIMKSDPDHLAELVKRVNHWLICSRWKKVQWCSLSVIKLKNKIKYRASACIKIQKTIRMWLCKRKHKPRIDGLIKVRKLKKRLDKFNEVVSALKEGKAETSKQVKELEYSIDASMTKIKTTIMTRDQIQKEYDALVRSSEQLLSALQKKKQQEEEAERLRRIQEEMEKERKRREEEEQQRRKEEEERRLKSEIEAKRKQEEEERKKREDEEKRIQAEIEAQLAREREEETQHQAVLEQERRDHELAMRIAQSEAELISDEAQLDLGLRRYGIKEQMATEMSEILSRGPSVQATKAAAGTKKHDLSKWKYAELRDTINTSCDIELLAACREEFHRRLKVYHAWKSKNKKRNAETEQRAPKSVTDYDFAPFLSNSPQQNPTTQLPARQKEIEINRQQRYFRIPFIRPADQYKDPQNKKKGWWYAHFDGPWIARQMELHPDKAPILLVAGKDDMDMCELNLEETGLTRKRGAEILPRQFEEIWERCGGIQYLQNAIESRQARPTYATAMLQNLLK</sequence>
<keyword evidence="11 17" id="KW-0067">ATP-binding</keyword>
<evidence type="ECO:0000256" key="15">
    <source>
        <dbReference type="ARBA" id="ARBA00023203"/>
    </source>
</evidence>
<evidence type="ECO:0000256" key="16">
    <source>
        <dbReference type="ARBA" id="ARBA00030027"/>
    </source>
</evidence>
<keyword evidence="7" id="KW-0963">Cytoplasm</keyword>
<keyword evidence="9" id="KW-1009">Hearing</keyword>
<feature type="region of interest" description="Disordered" evidence="18">
    <location>
        <begin position="877"/>
        <end position="900"/>
    </location>
</feature>
<dbReference type="FunFam" id="2.30.30.360:FF:000002">
    <property type="entry name" value="Unconventional myosin-VI"/>
    <property type="match status" value="1"/>
</dbReference>
<evidence type="ECO:0000313" key="21">
    <source>
        <dbReference type="Ensembl" id="ENSBOBP00000007807.1"/>
    </source>
</evidence>
<dbReference type="CDD" id="cd22294">
    <property type="entry name" value="MYO6_MIU_linker"/>
    <property type="match status" value="1"/>
</dbReference>
<dbReference type="InterPro" id="IPR049016">
    <property type="entry name" value="MYO6_lever"/>
</dbReference>
<dbReference type="Proteomes" id="UP000694567">
    <property type="component" value="Unplaced"/>
</dbReference>
<dbReference type="GO" id="GO:0030139">
    <property type="term" value="C:endocytic vesicle"/>
    <property type="evidence" value="ECO:0007669"/>
    <property type="project" value="TreeGrafter"/>
</dbReference>
<feature type="domain" description="Myosin motor" evidence="19">
    <location>
        <begin position="57"/>
        <end position="714"/>
    </location>
</feature>
<dbReference type="Pfam" id="PF00063">
    <property type="entry name" value="Myosin_head"/>
    <property type="match status" value="2"/>
</dbReference>
<dbReference type="GO" id="GO:0005524">
    <property type="term" value="F:ATP binding"/>
    <property type="evidence" value="ECO:0007669"/>
    <property type="project" value="UniProtKB-UniRule"/>
</dbReference>
<evidence type="ECO:0000256" key="9">
    <source>
        <dbReference type="ARBA" id="ARBA00022740"/>
    </source>
</evidence>
<feature type="binding site" evidence="17">
    <location>
        <begin position="151"/>
        <end position="158"/>
    </location>
    <ligand>
        <name>ATP</name>
        <dbReference type="ChEBI" id="CHEBI:30616"/>
    </ligand>
</feature>
<evidence type="ECO:0000256" key="10">
    <source>
        <dbReference type="ARBA" id="ARBA00022741"/>
    </source>
</evidence>
<evidence type="ECO:0000256" key="5">
    <source>
        <dbReference type="ARBA" id="ARBA00008314"/>
    </source>
</evidence>
<evidence type="ECO:0000256" key="4">
    <source>
        <dbReference type="ARBA" id="ARBA00004632"/>
    </source>
</evidence>
<dbReference type="SMART" id="SM00242">
    <property type="entry name" value="MYSc"/>
    <property type="match status" value="1"/>
</dbReference>
<dbReference type="FunFam" id="1.10.10.820:FF:000005">
    <property type="entry name" value="unconventional myosin-VI isoform X2"/>
    <property type="match status" value="1"/>
</dbReference>
<dbReference type="FunFam" id="3.40.850.10:FF:000018">
    <property type="entry name" value="unconventional myosin-VI isoform X1"/>
    <property type="match status" value="1"/>
</dbReference>
<dbReference type="PANTHER" id="PTHR13140:SF745">
    <property type="entry name" value="UNCONVENTIONAL MYOSIN-VI"/>
    <property type="match status" value="1"/>
</dbReference>
<dbReference type="GO" id="GO:0005905">
    <property type="term" value="C:clathrin-coated pit"/>
    <property type="evidence" value="ECO:0007669"/>
    <property type="project" value="UniProtKB-SubCell"/>
</dbReference>
<evidence type="ECO:0000256" key="12">
    <source>
        <dbReference type="ARBA" id="ARBA00022860"/>
    </source>
</evidence>
<evidence type="ECO:0000256" key="13">
    <source>
        <dbReference type="ARBA" id="ARBA00023123"/>
    </source>
</evidence>
<dbReference type="GO" id="GO:0042491">
    <property type="term" value="P:inner ear auditory receptor cell differentiation"/>
    <property type="evidence" value="ECO:0007669"/>
    <property type="project" value="TreeGrafter"/>
</dbReference>
<evidence type="ECO:0000256" key="1">
    <source>
        <dbReference type="ARBA" id="ARBA00004105"/>
    </source>
</evidence>
<evidence type="ECO:0000256" key="7">
    <source>
        <dbReference type="ARBA" id="ARBA00022490"/>
    </source>
</evidence>
<dbReference type="GO" id="GO:0016459">
    <property type="term" value="C:myosin complex"/>
    <property type="evidence" value="ECO:0007669"/>
    <property type="project" value="UniProtKB-KW"/>
</dbReference>
<evidence type="ECO:0000256" key="18">
    <source>
        <dbReference type="SAM" id="MobiDB-lite"/>
    </source>
</evidence>
<dbReference type="CDD" id="cd21759">
    <property type="entry name" value="CBD_MYO6-like"/>
    <property type="match status" value="1"/>
</dbReference>
<dbReference type="FunFam" id="1.20.58.530:FF:000006">
    <property type="entry name" value="Putative unconventional myosin-VI"/>
    <property type="match status" value="1"/>
</dbReference>
<dbReference type="SUPFAM" id="SSF52540">
    <property type="entry name" value="P-loop containing nucleoside triphosphate hydrolases"/>
    <property type="match status" value="1"/>
</dbReference>
<dbReference type="GO" id="GO:0051015">
    <property type="term" value="F:actin filament binding"/>
    <property type="evidence" value="ECO:0007669"/>
    <property type="project" value="InterPro"/>
</dbReference>
<evidence type="ECO:0000256" key="6">
    <source>
        <dbReference type="ARBA" id="ARBA00015382"/>
    </source>
</evidence>
<dbReference type="GO" id="GO:0005902">
    <property type="term" value="C:microvillus"/>
    <property type="evidence" value="ECO:0007669"/>
    <property type="project" value="UniProtKB-SubCell"/>
</dbReference>
<keyword evidence="12" id="KW-0112">Calmodulin-binding</keyword>
<dbReference type="Gene3D" id="3.40.850.10">
    <property type="entry name" value="Kinesin motor domain"/>
    <property type="match status" value="2"/>
</dbReference>
<keyword evidence="8" id="KW-0597">Phosphoprotein</keyword>
<dbReference type="Gene3D" id="6.10.220.10">
    <property type="match status" value="1"/>
</dbReference>
<dbReference type="Gene3D" id="2.30.30.360">
    <property type="entry name" value="Myosin S1 fragment, N-terminal"/>
    <property type="match status" value="1"/>
</dbReference>
<dbReference type="PROSITE" id="PS51844">
    <property type="entry name" value="SH3_LIKE"/>
    <property type="match status" value="1"/>
</dbReference>
<evidence type="ECO:0000259" key="19">
    <source>
        <dbReference type="PROSITE" id="PS51456"/>
    </source>
</evidence>